<dbReference type="FunFam" id="3.30.428.10:FF:000006">
    <property type="entry name" value="m7GpppX diphosphatase"/>
    <property type="match status" value="1"/>
</dbReference>
<evidence type="ECO:0000256" key="14">
    <source>
        <dbReference type="PIRSR" id="PIRSR028973-2"/>
    </source>
</evidence>
<keyword evidence="6" id="KW-0963">Cytoplasm</keyword>
<dbReference type="Gene3D" id="3.30.428.10">
    <property type="entry name" value="HIT-like"/>
    <property type="match status" value="1"/>
</dbReference>
<dbReference type="GO" id="GO:0140932">
    <property type="term" value="F:5'-(N(7)-methyl 5'-triphosphoguanosine)-[mRNA] diphosphatase activity"/>
    <property type="evidence" value="ECO:0007669"/>
    <property type="project" value="UniProtKB-EC"/>
</dbReference>
<protein>
    <recommendedName>
        <fullName evidence="5">m7GpppX diphosphatase</fullName>
        <ecNumber evidence="4">3.6.1.59</ecNumber>
    </recommendedName>
    <alternativeName>
        <fullName evidence="11">Decapping scavenger enzyme</fullName>
    </alternativeName>
    <alternativeName>
        <fullName evidence="10">Scavenger mRNA-decapping enzyme DcpS</fullName>
    </alternativeName>
</protein>
<dbReference type="Pfam" id="PF11969">
    <property type="entry name" value="DcpS_C"/>
    <property type="match status" value="1"/>
</dbReference>
<evidence type="ECO:0000256" key="9">
    <source>
        <dbReference type="ARBA" id="ARBA00023242"/>
    </source>
</evidence>
<evidence type="ECO:0000256" key="1">
    <source>
        <dbReference type="ARBA" id="ARBA00004123"/>
    </source>
</evidence>
<dbReference type="InterPro" id="IPR008594">
    <property type="entry name" value="DcpS/DCS2"/>
</dbReference>
<evidence type="ECO:0000256" key="11">
    <source>
        <dbReference type="ARBA" id="ARBA00030609"/>
    </source>
</evidence>
<dbReference type="PROSITE" id="PS00892">
    <property type="entry name" value="HIT_1"/>
    <property type="match status" value="1"/>
</dbReference>
<evidence type="ECO:0000256" key="7">
    <source>
        <dbReference type="ARBA" id="ARBA00022553"/>
    </source>
</evidence>
<dbReference type="PANTHER" id="PTHR12978:SF0">
    <property type="entry name" value="M7GPPPX DIPHOSPHATASE"/>
    <property type="match status" value="1"/>
</dbReference>
<comment type="caution">
    <text evidence="15">The sequence shown here is derived from an EMBL/GenBank/DDBJ whole genome shotgun (WGS) entry which is preliminary data.</text>
</comment>
<dbReference type="GO" id="GO:0005634">
    <property type="term" value="C:nucleus"/>
    <property type="evidence" value="ECO:0007669"/>
    <property type="project" value="UniProtKB-SubCell"/>
</dbReference>
<proteinExistence type="inferred from homology"/>
<evidence type="ECO:0000256" key="3">
    <source>
        <dbReference type="ARBA" id="ARBA00010208"/>
    </source>
</evidence>
<feature type="active site" description="Nucleophile" evidence="13">
    <location>
        <position position="255"/>
    </location>
</feature>
<evidence type="ECO:0000256" key="10">
    <source>
        <dbReference type="ARBA" id="ARBA00029885"/>
    </source>
</evidence>
<dbReference type="GO" id="GO:0000932">
    <property type="term" value="C:P-body"/>
    <property type="evidence" value="ECO:0007669"/>
    <property type="project" value="TreeGrafter"/>
</dbReference>
<organism evidence="15 16">
    <name type="scientific">Lipomyces tetrasporus</name>
    <dbReference type="NCBI Taxonomy" id="54092"/>
    <lineage>
        <taxon>Eukaryota</taxon>
        <taxon>Fungi</taxon>
        <taxon>Dikarya</taxon>
        <taxon>Ascomycota</taxon>
        <taxon>Saccharomycotina</taxon>
        <taxon>Lipomycetes</taxon>
        <taxon>Lipomycetales</taxon>
        <taxon>Lipomycetaceae</taxon>
        <taxon>Lipomyces</taxon>
    </lineage>
</organism>
<keyword evidence="16" id="KW-1185">Reference proteome</keyword>
<dbReference type="SUPFAM" id="SSF54197">
    <property type="entry name" value="HIT-like"/>
    <property type="match status" value="1"/>
</dbReference>
<dbReference type="GO" id="GO:0000340">
    <property type="term" value="F:RNA 7-methylguanosine cap binding"/>
    <property type="evidence" value="ECO:0007669"/>
    <property type="project" value="TreeGrafter"/>
</dbReference>
<dbReference type="InterPro" id="IPR019808">
    <property type="entry name" value="Histidine_triad_CS"/>
</dbReference>
<dbReference type="GO" id="GO:0000290">
    <property type="term" value="P:deadenylation-dependent decapping of nuclear-transcribed mRNA"/>
    <property type="evidence" value="ECO:0007669"/>
    <property type="project" value="InterPro"/>
</dbReference>
<dbReference type="GeneID" id="80885456"/>
<dbReference type="Pfam" id="PF05652">
    <property type="entry name" value="DcpS"/>
    <property type="match status" value="1"/>
</dbReference>
<comment type="similarity">
    <text evidence="3">Belongs to the HIT family.</text>
</comment>
<dbReference type="SUPFAM" id="SSF102860">
    <property type="entry name" value="mRNA decapping enzyme DcpS N-terminal domain"/>
    <property type="match status" value="1"/>
</dbReference>
<dbReference type="Gene3D" id="3.30.200.40">
    <property type="entry name" value="Scavenger mRNA decapping enzyme, N-terminal domain"/>
    <property type="match status" value="1"/>
</dbReference>
<keyword evidence="7" id="KW-0597">Phosphoprotein</keyword>
<dbReference type="PANTHER" id="PTHR12978">
    <property type="entry name" value="HISTIDINE TRIAD HIT PROTEIN MEMBER"/>
    <property type="match status" value="1"/>
</dbReference>
<evidence type="ECO:0000256" key="13">
    <source>
        <dbReference type="PIRSR" id="PIRSR028973-1"/>
    </source>
</evidence>
<dbReference type="PIRSF" id="PIRSF028973">
    <property type="entry name" value="Scavenger_mRNA_decap_enz"/>
    <property type="match status" value="1"/>
</dbReference>
<dbReference type="InterPro" id="IPR036265">
    <property type="entry name" value="HIT-like_sf"/>
</dbReference>
<gene>
    <name evidence="15" type="ORF">POJ06DRAFT_288275</name>
</gene>
<feature type="binding site" evidence="14">
    <location>
        <begin position="246"/>
        <end position="257"/>
    </location>
    <ligand>
        <name>substrate</name>
    </ligand>
</feature>
<dbReference type="RefSeq" id="XP_056046664.1">
    <property type="nucleotide sequence ID" value="XM_056190290.1"/>
</dbReference>
<name>A0AAD7QXJ8_9ASCO</name>
<evidence type="ECO:0000256" key="4">
    <source>
        <dbReference type="ARBA" id="ARBA00012520"/>
    </source>
</evidence>
<evidence type="ECO:0000256" key="6">
    <source>
        <dbReference type="ARBA" id="ARBA00022490"/>
    </source>
</evidence>
<reference evidence="15" key="1">
    <citation type="submission" date="2023-03" db="EMBL/GenBank/DDBJ databases">
        <title>Near-Complete genome sequence of Lipomyces tetrasporous NRRL Y-64009, an oleaginous yeast capable of growing on lignocellulosic hydrolysates.</title>
        <authorList>
            <consortium name="Lawrence Berkeley National Laboratory"/>
            <person name="Jagtap S.S."/>
            <person name="Liu J.-J."/>
            <person name="Walukiewicz H.E."/>
            <person name="Pangilinan J."/>
            <person name="Lipzen A."/>
            <person name="Ahrendt S."/>
            <person name="Koriabine M."/>
            <person name="Cobaugh K."/>
            <person name="Salamov A."/>
            <person name="Yoshinaga Y."/>
            <person name="Ng V."/>
            <person name="Daum C."/>
            <person name="Grigoriev I.V."/>
            <person name="Slininger P.J."/>
            <person name="Dien B.S."/>
            <person name="Jin Y.-S."/>
            <person name="Rao C.V."/>
        </authorList>
    </citation>
    <scope>NUCLEOTIDE SEQUENCE</scope>
    <source>
        <strain evidence="15">NRRL Y-64009</strain>
    </source>
</reference>
<sequence>MASDETAAGTSVASVELIRQFQFERVLNHDTRSKSINILGTIDTTAAILTAEKTAFSAHDESAIAKLPTIANGTSSIRLLDSNDIYRWYMAVLVQDLETSPGAKLSLIWPATKTHIDKYGKQRRKVIRETPELYRTVLAPYIERMRGDRIQWVYNILSHKVEADRIVYENPDPDQGFILLPDLKWDRTTMDALYLVAIVHRHDIASVRDLNKSHIAWLKSVESEIIQAVTRTYTAISVAELRVYVHYLPSYYHFHIHVTNVEHDAGDGATVGKAIMLSDLVARLEEMSEEVYGFENTTLTYLLGENSELWREGYASVFGEG</sequence>
<keyword evidence="9" id="KW-0539">Nucleus</keyword>
<dbReference type="Proteomes" id="UP001217417">
    <property type="component" value="Unassembled WGS sequence"/>
</dbReference>
<keyword evidence="8" id="KW-0378">Hydrolase</keyword>
<evidence type="ECO:0000256" key="2">
    <source>
        <dbReference type="ARBA" id="ARBA00004496"/>
    </source>
</evidence>
<dbReference type="AlphaFoldDB" id="A0AAD7QXJ8"/>
<feature type="binding site" evidence="14">
    <location>
        <position position="182"/>
    </location>
    <ligand>
        <name>substrate</name>
    </ligand>
</feature>
<feature type="binding site" evidence="14">
    <location>
        <position position="152"/>
    </location>
    <ligand>
        <name>substrate</name>
    </ligand>
</feature>
<dbReference type="InterPro" id="IPR011145">
    <property type="entry name" value="Scavenger_mRNA_decap_enz_N"/>
</dbReference>
<evidence type="ECO:0000313" key="16">
    <source>
        <dbReference type="Proteomes" id="UP001217417"/>
    </source>
</evidence>
<dbReference type="EMBL" id="JARPMG010000002">
    <property type="protein sequence ID" value="KAJ8103214.1"/>
    <property type="molecule type" value="Genomic_DNA"/>
</dbReference>
<dbReference type="EC" id="3.6.1.59" evidence="4"/>
<accession>A0AAD7QXJ8</accession>
<comment type="catalytic activity">
    <reaction evidence="12">
        <text>a 5'-end (N(7)-methyl 5'-triphosphoguanosine)-ribonucleoside in mRNA + H2O = N(7)-methyl-GMP + a 5'-end diphospho-ribonucleoside in mRNA + 2 H(+)</text>
        <dbReference type="Rhea" id="RHEA:65388"/>
        <dbReference type="Rhea" id="RHEA-COMP:17165"/>
        <dbReference type="Rhea" id="RHEA-COMP:17167"/>
        <dbReference type="ChEBI" id="CHEBI:15377"/>
        <dbReference type="ChEBI" id="CHEBI:15378"/>
        <dbReference type="ChEBI" id="CHEBI:58285"/>
        <dbReference type="ChEBI" id="CHEBI:156461"/>
        <dbReference type="ChEBI" id="CHEBI:167616"/>
        <dbReference type="EC" id="3.6.1.59"/>
    </reaction>
</comment>
<comment type="subcellular location">
    <subcellularLocation>
        <location evidence="2">Cytoplasm</location>
    </subcellularLocation>
    <subcellularLocation>
        <location evidence="1">Nucleus</location>
    </subcellularLocation>
</comment>
<evidence type="ECO:0000256" key="8">
    <source>
        <dbReference type="ARBA" id="ARBA00022801"/>
    </source>
</evidence>
<evidence type="ECO:0000256" key="12">
    <source>
        <dbReference type="ARBA" id="ARBA00048222"/>
    </source>
</evidence>
<feature type="binding site" evidence="14">
    <location>
        <position position="162"/>
    </location>
    <ligand>
        <name>substrate</name>
    </ligand>
</feature>
<feature type="binding site" evidence="14">
    <location>
        <position position="184"/>
    </location>
    <ligand>
        <name>substrate</name>
    </ligand>
</feature>
<evidence type="ECO:0000313" key="15">
    <source>
        <dbReference type="EMBL" id="KAJ8103214.1"/>
    </source>
</evidence>
<evidence type="ECO:0000256" key="5">
    <source>
        <dbReference type="ARBA" id="ARBA00015636"/>
    </source>
</evidence>